<name>A0A9D4LW10_DREPO</name>
<protein>
    <submittedName>
        <fullName evidence="1">Uncharacterized protein</fullName>
    </submittedName>
</protein>
<sequence>MRTKTVTNQMEVAISGMRIGVKLCNELCNQSTNDPGIRRCLMEIDVVSFFRPVDCKHICVFLNI</sequence>
<accession>A0A9D4LW10</accession>
<organism evidence="1 2">
    <name type="scientific">Dreissena polymorpha</name>
    <name type="common">Zebra mussel</name>
    <name type="synonym">Mytilus polymorpha</name>
    <dbReference type="NCBI Taxonomy" id="45954"/>
    <lineage>
        <taxon>Eukaryota</taxon>
        <taxon>Metazoa</taxon>
        <taxon>Spiralia</taxon>
        <taxon>Lophotrochozoa</taxon>
        <taxon>Mollusca</taxon>
        <taxon>Bivalvia</taxon>
        <taxon>Autobranchia</taxon>
        <taxon>Heteroconchia</taxon>
        <taxon>Euheterodonta</taxon>
        <taxon>Imparidentia</taxon>
        <taxon>Neoheterodontei</taxon>
        <taxon>Myida</taxon>
        <taxon>Dreissenoidea</taxon>
        <taxon>Dreissenidae</taxon>
        <taxon>Dreissena</taxon>
    </lineage>
</organism>
<evidence type="ECO:0000313" key="2">
    <source>
        <dbReference type="Proteomes" id="UP000828390"/>
    </source>
</evidence>
<gene>
    <name evidence="1" type="ORF">DPMN_027809</name>
</gene>
<comment type="caution">
    <text evidence="1">The sequence shown here is derived from an EMBL/GenBank/DDBJ whole genome shotgun (WGS) entry which is preliminary data.</text>
</comment>
<dbReference type="Proteomes" id="UP000828390">
    <property type="component" value="Unassembled WGS sequence"/>
</dbReference>
<reference evidence="1" key="2">
    <citation type="submission" date="2020-11" db="EMBL/GenBank/DDBJ databases">
        <authorList>
            <person name="McCartney M.A."/>
            <person name="Auch B."/>
            <person name="Kono T."/>
            <person name="Mallez S."/>
            <person name="Becker A."/>
            <person name="Gohl D.M."/>
            <person name="Silverstein K.A.T."/>
            <person name="Koren S."/>
            <person name="Bechman K.B."/>
            <person name="Herman A."/>
            <person name="Abrahante J.E."/>
            <person name="Garbe J."/>
        </authorList>
    </citation>
    <scope>NUCLEOTIDE SEQUENCE</scope>
    <source>
        <strain evidence="1">Duluth1</strain>
        <tissue evidence="1">Whole animal</tissue>
    </source>
</reference>
<dbReference type="EMBL" id="JAIWYP010000002">
    <property type="protein sequence ID" value="KAH3864783.1"/>
    <property type="molecule type" value="Genomic_DNA"/>
</dbReference>
<proteinExistence type="predicted"/>
<keyword evidence="2" id="KW-1185">Reference proteome</keyword>
<dbReference type="AlphaFoldDB" id="A0A9D4LW10"/>
<evidence type="ECO:0000313" key="1">
    <source>
        <dbReference type="EMBL" id="KAH3864783.1"/>
    </source>
</evidence>
<reference evidence="1" key="1">
    <citation type="journal article" date="2019" name="bioRxiv">
        <title>The Genome of the Zebra Mussel, Dreissena polymorpha: A Resource for Invasive Species Research.</title>
        <authorList>
            <person name="McCartney M.A."/>
            <person name="Auch B."/>
            <person name="Kono T."/>
            <person name="Mallez S."/>
            <person name="Zhang Y."/>
            <person name="Obille A."/>
            <person name="Becker A."/>
            <person name="Abrahante J.E."/>
            <person name="Garbe J."/>
            <person name="Badalamenti J.P."/>
            <person name="Herman A."/>
            <person name="Mangelson H."/>
            <person name="Liachko I."/>
            <person name="Sullivan S."/>
            <person name="Sone E.D."/>
            <person name="Koren S."/>
            <person name="Silverstein K.A.T."/>
            <person name="Beckman K.B."/>
            <person name="Gohl D.M."/>
        </authorList>
    </citation>
    <scope>NUCLEOTIDE SEQUENCE</scope>
    <source>
        <strain evidence="1">Duluth1</strain>
        <tissue evidence="1">Whole animal</tissue>
    </source>
</reference>